<gene>
    <name evidence="4" type="ORF">TD95_005245</name>
</gene>
<dbReference type="Pfam" id="PF00732">
    <property type="entry name" value="GMC_oxred_N"/>
    <property type="match status" value="1"/>
</dbReference>
<dbReference type="InterPro" id="IPR012132">
    <property type="entry name" value="GMC_OxRdtase"/>
</dbReference>
<name>A0A0F4Z942_9PEZI</name>
<dbReference type="Proteomes" id="UP000033483">
    <property type="component" value="Unassembled WGS sequence"/>
</dbReference>
<feature type="domain" description="Glucose-methanol-choline oxidoreductase N-terminal" evidence="3">
    <location>
        <begin position="277"/>
        <end position="291"/>
    </location>
</feature>
<dbReference type="GO" id="GO:0050660">
    <property type="term" value="F:flavin adenine dinucleotide binding"/>
    <property type="evidence" value="ECO:0007669"/>
    <property type="project" value="InterPro"/>
</dbReference>
<evidence type="ECO:0000313" key="5">
    <source>
        <dbReference type="Proteomes" id="UP000033483"/>
    </source>
</evidence>
<feature type="binding site" evidence="2">
    <location>
        <position position="88"/>
    </location>
    <ligand>
        <name>FAD</name>
        <dbReference type="ChEBI" id="CHEBI:57692"/>
    </ligand>
</feature>
<comment type="cofactor">
    <cofactor evidence="2">
        <name>FAD</name>
        <dbReference type="ChEBI" id="CHEBI:57692"/>
    </cofactor>
</comment>
<dbReference type="PROSITE" id="PS00624">
    <property type="entry name" value="GMC_OXRED_2"/>
    <property type="match status" value="1"/>
</dbReference>
<dbReference type="InterPro" id="IPR007867">
    <property type="entry name" value="GMC_OxRtase_C"/>
</dbReference>
<dbReference type="Pfam" id="PF05199">
    <property type="entry name" value="GMC_oxred_C"/>
    <property type="match status" value="1"/>
</dbReference>
<keyword evidence="2" id="KW-0274">FAD</keyword>
<dbReference type="AlphaFoldDB" id="A0A0F4Z942"/>
<comment type="caution">
    <text evidence="4">The sequence shown here is derived from an EMBL/GenBank/DDBJ whole genome shotgun (WGS) entry which is preliminary data.</text>
</comment>
<organism evidence="4 5">
    <name type="scientific">Thielaviopsis punctulata</name>
    <dbReference type="NCBI Taxonomy" id="72032"/>
    <lineage>
        <taxon>Eukaryota</taxon>
        <taxon>Fungi</taxon>
        <taxon>Dikarya</taxon>
        <taxon>Ascomycota</taxon>
        <taxon>Pezizomycotina</taxon>
        <taxon>Sordariomycetes</taxon>
        <taxon>Hypocreomycetidae</taxon>
        <taxon>Microascales</taxon>
        <taxon>Ceratocystidaceae</taxon>
        <taxon>Thielaviopsis</taxon>
    </lineage>
</organism>
<evidence type="ECO:0000256" key="2">
    <source>
        <dbReference type="PIRSR" id="PIRSR000137-2"/>
    </source>
</evidence>
<dbReference type="GO" id="GO:0016614">
    <property type="term" value="F:oxidoreductase activity, acting on CH-OH group of donors"/>
    <property type="evidence" value="ECO:0007669"/>
    <property type="project" value="InterPro"/>
</dbReference>
<accession>A0A0F4Z942</accession>
<evidence type="ECO:0000256" key="1">
    <source>
        <dbReference type="ARBA" id="ARBA00010790"/>
    </source>
</evidence>
<dbReference type="PANTHER" id="PTHR11552">
    <property type="entry name" value="GLUCOSE-METHANOL-CHOLINE GMC OXIDOREDUCTASE"/>
    <property type="match status" value="1"/>
</dbReference>
<evidence type="ECO:0000259" key="3">
    <source>
        <dbReference type="PROSITE" id="PS00624"/>
    </source>
</evidence>
<dbReference type="Gene3D" id="3.30.560.10">
    <property type="entry name" value="Glucose Oxidase, domain 3"/>
    <property type="match status" value="1"/>
</dbReference>
<feature type="binding site" evidence="2">
    <location>
        <position position="237"/>
    </location>
    <ligand>
        <name>FAD</name>
        <dbReference type="ChEBI" id="CHEBI:57692"/>
    </ligand>
</feature>
<protein>
    <recommendedName>
        <fullName evidence="3">Glucose-methanol-choline oxidoreductase N-terminal domain-containing protein</fullName>
    </recommendedName>
</protein>
<reference evidence="4 5" key="1">
    <citation type="submission" date="2015-03" db="EMBL/GenBank/DDBJ databases">
        <authorList>
            <person name="Radwan O."/>
            <person name="Al-Naeli F.A."/>
            <person name="Rendon G.A."/>
            <person name="Fields C."/>
        </authorList>
    </citation>
    <scope>NUCLEOTIDE SEQUENCE [LARGE SCALE GENOMIC DNA]</scope>
    <source>
        <strain evidence="4">CR-DP1</strain>
    </source>
</reference>
<dbReference type="Gene3D" id="3.50.50.60">
    <property type="entry name" value="FAD/NAD(P)-binding domain"/>
    <property type="match status" value="1"/>
</dbReference>
<comment type="similarity">
    <text evidence="1">Belongs to the GMC oxidoreductase family.</text>
</comment>
<keyword evidence="2" id="KW-0285">Flavoprotein</keyword>
<dbReference type="PIRSF" id="PIRSF000137">
    <property type="entry name" value="Alcohol_oxidase"/>
    <property type="match status" value="1"/>
</dbReference>
<keyword evidence="5" id="KW-1185">Reference proteome</keyword>
<dbReference type="OrthoDB" id="269227at2759"/>
<dbReference type="InterPro" id="IPR000172">
    <property type="entry name" value="GMC_OxRdtase_N"/>
</dbReference>
<dbReference type="SUPFAM" id="SSF51905">
    <property type="entry name" value="FAD/NAD(P)-binding domain"/>
    <property type="match status" value="1"/>
</dbReference>
<proteinExistence type="inferred from homology"/>
<evidence type="ECO:0000313" key="4">
    <source>
        <dbReference type="EMBL" id="KKA26870.1"/>
    </source>
</evidence>
<dbReference type="SUPFAM" id="SSF54373">
    <property type="entry name" value="FAD-linked reductases, C-terminal domain"/>
    <property type="match status" value="1"/>
</dbReference>
<dbReference type="PANTHER" id="PTHR11552:SF210">
    <property type="entry name" value="GLUCOSE-METHANOL-CHOLINE OXIDOREDUCTASE N-TERMINAL DOMAIN-CONTAINING PROTEIN-RELATED"/>
    <property type="match status" value="1"/>
</dbReference>
<dbReference type="EMBL" id="LAEV01001955">
    <property type="protein sequence ID" value="KKA26870.1"/>
    <property type="molecule type" value="Genomic_DNA"/>
</dbReference>
<sequence>MSSYDYIVAGGGTAGVVVAARLSEDSKAKVLLVEAGGDKTQDPLVLTPGLVPAVYGKDEYDWNFASVPQESLNGRIITQTRGKMLGGTSALNFMMSVYPSKRVLDSWAELGNDGWKFDEVAPYFRKFANTSDPLEHAAQISRIDSHYDSALSKSESGPVKISFSDSYGPMNSAWMDTFEKEGLKMTADPRSGVAIGAFQQPATIDPETHLRSFSANAYLTPEVRARENLTIMCNSIVTKVLFEKTDADAVATGVLVRDAEGKLVEIKAAKEVILAAGALQTPQILELSGIGGKELLEKHNIPVVVDNANVGENMQDHPIVCQNFEVVEGIASSDILRDPAVLGAVVQMFQDGGKGPLGQSIISCAYTPLANGSGVMPVSERKEIFDAHLEDSHSTHSFVRSIIESESEPTFQFLAFPGQTNITAKPASMADIVTPVRPETCITLMTILNHPFSRGCCHIVSSNVDDKPVWDPRYNSNPIDLELLAHGVQFLEKLASSEPLSTVFKPQGKRLPELTGTSHDNAKEIVRQAQISVFHISGSCAMLPQDKGGVVDAKLKVYGTKNVRVVDASVFPIEPLGNIQTTVYAVAEKAADMIKAAA</sequence>
<dbReference type="InterPro" id="IPR036188">
    <property type="entry name" value="FAD/NAD-bd_sf"/>
</dbReference>